<evidence type="ECO:0000313" key="2">
    <source>
        <dbReference type="Proteomes" id="UP000679284"/>
    </source>
</evidence>
<proteinExistence type="predicted"/>
<dbReference type="RefSeq" id="WP_211784051.1">
    <property type="nucleotide sequence ID" value="NZ_CP047289.1"/>
</dbReference>
<evidence type="ECO:0000313" key="1">
    <source>
        <dbReference type="EMBL" id="QUS34802.1"/>
    </source>
</evidence>
<dbReference type="AlphaFoldDB" id="A0A8J8MQG6"/>
<gene>
    <name evidence="1" type="ORF">GR316_00075</name>
</gene>
<dbReference type="Proteomes" id="UP000679284">
    <property type="component" value="Chromosome"/>
</dbReference>
<organism evidence="1 2">
    <name type="scientific">Falsirhodobacter algicola</name>
    <dbReference type="NCBI Taxonomy" id="2692330"/>
    <lineage>
        <taxon>Bacteria</taxon>
        <taxon>Pseudomonadati</taxon>
        <taxon>Pseudomonadota</taxon>
        <taxon>Alphaproteobacteria</taxon>
        <taxon>Rhodobacterales</taxon>
        <taxon>Paracoccaceae</taxon>
        <taxon>Falsirhodobacter</taxon>
    </lineage>
</organism>
<keyword evidence="2" id="KW-1185">Reference proteome</keyword>
<dbReference type="KEGG" id="fap:GR316_00075"/>
<dbReference type="EMBL" id="CP047289">
    <property type="protein sequence ID" value="QUS34802.1"/>
    <property type="molecule type" value="Genomic_DNA"/>
</dbReference>
<sequence>MPQADLYYTADQTLTDILPEIERTIAAFDAGAGTTKGRAHAVGHYHHSHVLLQLSMLPKAHRDAAYAADLGARLAEVIRPHVTAPSAVAVNIRFDLEHHTSLVVE</sequence>
<accession>A0A8J8MQG6</accession>
<reference evidence="1" key="1">
    <citation type="submission" date="2020-01" db="EMBL/GenBank/DDBJ databases">
        <authorList>
            <person name="Yang Y."/>
            <person name="Kwon Y.M."/>
        </authorList>
    </citation>
    <scope>NUCLEOTIDE SEQUENCE</scope>
    <source>
        <strain evidence="1">PG104</strain>
    </source>
</reference>
<protein>
    <submittedName>
        <fullName evidence="1">Uncharacterized protein</fullName>
    </submittedName>
</protein>
<name>A0A8J8MQG6_9RHOB</name>